<sequence length="1487" mass="170366">MITRYVIGKVKERISENNKKNLEDTFARSRKQFLEEKEQAKSKSKKNDKSIVKKKEQADVSIIGSIDSALKGACFPDPDPKLNANVYVDDVARLNMTNVKRVFHVRNEQDIQRVFEYARRMNFKVSMRGTQHCMGGHTIAKDGLVIDTRKLLKMEFDSQSETVRVGAGVRWSDLIFYLNQFGMSPHTMQSYSTFSVSGTVSCNAHGITTDLCSHESVLEMRVVMWDGRIETCTPDSELFKCCIGGFGMFGFISELVLKCVPNHQIFMEMIQCKANDFLDFYERILQDPQNDINIKLARLDISNFNDINIFVFRKNSDRKTVSDLPLHPKTMSIQSQIIYKWLAPSAGSIRYSVERLTGRPADWSVVNDRNLLMYETSTPLAKLYSPLFDVNDTFILQEYFVPHSKFQEWIMSASKIIQSHPSHLKQFTLLNITIRYVKKDNCTFLPYGRHDEGSFAFVLYYRMKCTDEADRELATLHNDLVEATLKLNGIFYLPYRHHYSDEQLKKAYPMIDDFFKLKAKYDPRGMFDSLWFNRYGKQYFEKYANENSDHSIGQSTADLVGNNKEAITELIKSVETRRNDSYRKVFNNPQLRKQFYEAFLEQIFNVESKATLENVISSAMWNIKCQDDSDIYSFILQKLSKQGLVSNVLKLWRGSNQNRSQKKELLRETSSILSKIGKMGSIRDYVSIGDSGKMVLAFKECLGIDGNIHIVNDNEPSDENMGVYMERGSLKPVGKFVKLNYSCLDLESSSADMVTMNQGLHHIPPQHLQSFLKEVFRILRPGGIFIVREHDATPELKPLLDIAHSVFNAVMNVDILDERNEVRAFRSILEWRTIVESVGFLDTMIYEMEHGDPTLDEMMAFCKCSDLSQISEESTSAKSTNQSSLPPKQLKTAPEGSTSMGIALTIDALLAKVPNFVIEFFRKFVSWILGWFKKIPGLIEDLNLSSMVKPFIDQILNEYCKPIEEFLEKLVPLLLDVKIKEDGLEIIPPELFLLIEGLYRKKNRSAVESLIVVIIDSITGLVQERNESSNKNETITIPSKDDVDVKEVTELMKKLFERMPDLLSEDKLKRGGLGNITPFVKAIAMMTPEEMAPKLVSFLDIISWSLMKEPLLEIIESKKEIPLSMDNICKVGNPWNRCASAFLSSPNVKLNKYSEIGWWALGLTPILNLWKEAQQERCKQNEKNRPTRGIVDQLSTSAETMLESAVGLSFMTGDQSQLSNYLKETNILKVSEANTNVEFNWYKLVEWLQVDYVQTFGKFMENTPWYRFPFIEFLRVYFQTLYEEFKIINSEYGFDKSLMSSAFFTDLIPGVAMTVLMGQMQALAIPLKMGLGETASKEVVSGQVETILITLVDDNPMTFVSIDDRIIFETIVPGLFQITVPTYKPFSDIIMKLARQLPESSRILAISHHEQIQLRVKTPSKEEVHKMASLEGCNVKFTFELPTDGTEQYSPSIYSSVEVKTIHLLQFIRTCNELSFEIIQIFDFCSV</sequence>
<dbReference type="OMA" id="ANENSDH"/>
<keyword evidence="2" id="KW-0285">Flavoprotein</keyword>
<dbReference type="PROSITE" id="PS51387">
    <property type="entry name" value="FAD_PCMH"/>
    <property type="match status" value="1"/>
</dbReference>
<dbReference type="SUPFAM" id="SSF55103">
    <property type="entry name" value="FAD-linked oxidases, C-terminal domain"/>
    <property type="match status" value="1"/>
</dbReference>
<accession>D2VQF0</accession>
<dbReference type="GO" id="GO:0016020">
    <property type="term" value="C:membrane"/>
    <property type="evidence" value="ECO:0007669"/>
    <property type="project" value="InterPro"/>
</dbReference>
<dbReference type="GO" id="GO:0008757">
    <property type="term" value="F:S-adenosylmethionine-dependent methyltransferase activity"/>
    <property type="evidence" value="ECO:0007669"/>
    <property type="project" value="InterPro"/>
</dbReference>
<dbReference type="Gene3D" id="3.30.465.10">
    <property type="match status" value="1"/>
</dbReference>
<comment type="similarity">
    <text evidence="1">Belongs to the oxygen-dependent FAD-linked oxidoreductase family.</text>
</comment>
<dbReference type="Gene3D" id="3.40.50.150">
    <property type="entry name" value="Vaccinia Virus protein VP39"/>
    <property type="match status" value="1"/>
</dbReference>
<dbReference type="eggNOG" id="KOG1231">
    <property type="taxonomic scope" value="Eukaryota"/>
</dbReference>
<dbReference type="Gene3D" id="3.30.43.10">
    <property type="entry name" value="Uridine Diphospho-n-acetylenolpyruvylglucosamine Reductase, domain 2"/>
    <property type="match status" value="1"/>
</dbReference>
<name>D2VQF0_NAEGR</name>
<dbReference type="GeneID" id="8859275"/>
<dbReference type="InterPro" id="IPR016166">
    <property type="entry name" value="FAD-bd_PCMH"/>
</dbReference>
<dbReference type="RefSeq" id="XP_002673605.1">
    <property type="nucleotide sequence ID" value="XM_002673559.1"/>
</dbReference>
<dbReference type="InterPro" id="IPR007173">
    <property type="entry name" value="ALO_C"/>
</dbReference>
<dbReference type="VEuPathDB" id="AmoebaDB:NAEGRDRAFT_80862"/>
<dbReference type="EMBL" id="GG738889">
    <property type="protein sequence ID" value="EFC40861.1"/>
    <property type="molecule type" value="Genomic_DNA"/>
</dbReference>
<evidence type="ECO:0000256" key="4">
    <source>
        <dbReference type="ARBA" id="ARBA00023002"/>
    </source>
</evidence>
<feature type="region of interest" description="Disordered" evidence="5">
    <location>
        <begin position="873"/>
        <end position="895"/>
    </location>
</feature>
<evidence type="ECO:0000256" key="2">
    <source>
        <dbReference type="ARBA" id="ARBA00022630"/>
    </source>
</evidence>
<dbReference type="KEGG" id="ngr:NAEGRDRAFT_80862"/>
<dbReference type="Pfam" id="PF01565">
    <property type="entry name" value="FAD_binding_4"/>
    <property type="match status" value="1"/>
</dbReference>
<dbReference type="STRING" id="5762.D2VQF0"/>
<feature type="domain" description="FAD-binding PCMH-type" evidence="6">
    <location>
        <begin position="95"/>
        <end position="262"/>
    </location>
</feature>
<dbReference type="OrthoDB" id="415825at2759"/>
<dbReference type="InterPro" id="IPR036318">
    <property type="entry name" value="FAD-bd_PCMH-like_sf"/>
</dbReference>
<keyword evidence="4" id="KW-0560">Oxidoreductase</keyword>
<dbReference type="InterPro" id="IPR016169">
    <property type="entry name" value="FAD-bd_PCMH_sub2"/>
</dbReference>
<dbReference type="InterPro" id="IPR050432">
    <property type="entry name" value="FAD-linked_Oxidoreductases_BP"/>
</dbReference>
<organism evidence="8">
    <name type="scientific">Naegleria gruberi</name>
    <name type="common">Amoeba</name>
    <dbReference type="NCBI Taxonomy" id="5762"/>
    <lineage>
        <taxon>Eukaryota</taxon>
        <taxon>Discoba</taxon>
        <taxon>Heterolobosea</taxon>
        <taxon>Tetramitia</taxon>
        <taxon>Eutetramitia</taxon>
        <taxon>Vahlkampfiidae</taxon>
        <taxon>Naegleria</taxon>
    </lineage>
</organism>
<evidence type="ECO:0000259" key="6">
    <source>
        <dbReference type="PROSITE" id="PS51387"/>
    </source>
</evidence>
<dbReference type="InterPro" id="IPR013216">
    <property type="entry name" value="Methyltransf_11"/>
</dbReference>
<dbReference type="GO" id="GO:0071949">
    <property type="term" value="F:FAD binding"/>
    <property type="evidence" value="ECO:0007669"/>
    <property type="project" value="InterPro"/>
</dbReference>
<dbReference type="PANTHER" id="PTHR13878:SF53">
    <property type="entry name" value="CYTOKININ DEHYDROGENASE 6"/>
    <property type="match status" value="1"/>
</dbReference>
<dbReference type="PANTHER" id="PTHR13878">
    <property type="entry name" value="GULONOLACTONE OXIDASE"/>
    <property type="match status" value="1"/>
</dbReference>
<dbReference type="SUPFAM" id="SSF56176">
    <property type="entry name" value="FAD-binding/transporter-associated domain-like"/>
    <property type="match status" value="1"/>
</dbReference>
<keyword evidence="8" id="KW-1185">Reference proteome</keyword>
<reference evidence="7 8" key="1">
    <citation type="journal article" date="2010" name="Cell">
        <title>The genome of Naegleria gruberi illuminates early eukaryotic versatility.</title>
        <authorList>
            <person name="Fritz-Laylin L.K."/>
            <person name="Prochnik S.E."/>
            <person name="Ginger M.L."/>
            <person name="Dacks J.B."/>
            <person name="Carpenter M.L."/>
            <person name="Field M.C."/>
            <person name="Kuo A."/>
            <person name="Paredez A."/>
            <person name="Chapman J."/>
            <person name="Pham J."/>
            <person name="Shu S."/>
            <person name="Neupane R."/>
            <person name="Cipriano M."/>
            <person name="Mancuso J."/>
            <person name="Tu H."/>
            <person name="Salamov A."/>
            <person name="Lindquist E."/>
            <person name="Shapiro H."/>
            <person name="Lucas S."/>
            <person name="Grigoriev I.V."/>
            <person name="Cande W.Z."/>
            <person name="Fulton C."/>
            <person name="Rokhsar D.S."/>
            <person name="Dawson S.C."/>
        </authorList>
    </citation>
    <scope>NUCLEOTIDE SEQUENCE [LARGE SCALE GENOMIC DNA]</scope>
    <source>
        <strain evidence="7 8">NEG-M</strain>
    </source>
</reference>
<dbReference type="Pfam" id="PF08241">
    <property type="entry name" value="Methyltransf_11"/>
    <property type="match status" value="1"/>
</dbReference>
<feature type="compositionally biased region" description="Polar residues" evidence="5">
    <location>
        <begin position="873"/>
        <end position="886"/>
    </location>
</feature>
<evidence type="ECO:0000313" key="7">
    <source>
        <dbReference type="EMBL" id="EFC40861.1"/>
    </source>
</evidence>
<evidence type="ECO:0000313" key="8">
    <source>
        <dbReference type="Proteomes" id="UP000006671"/>
    </source>
</evidence>
<keyword evidence="3" id="KW-0274">FAD</keyword>
<dbReference type="InterPro" id="IPR016167">
    <property type="entry name" value="FAD-bd_PCMH_sub1"/>
</dbReference>
<dbReference type="CDD" id="cd02440">
    <property type="entry name" value="AdoMet_MTases"/>
    <property type="match status" value="1"/>
</dbReference>
<evidence type="ECO:0000256" key="5">
    <source>
        <dbReference type="SAM" id="MobiDB-lite"/>
    </source>
</evidence>
<dbReference type="InterPro" id="IPR006094">
    <property type="entry name" value="Oxid_FAD_bind_N"/>
</dbReference>
<dbReference type="InterPro" id="IPR029063">
    <property type="entry name" value="SAM-dependent_MTases_sf"/>
</dbReference>
<evidence type="ECO:0000256" key="3">
    <source>
        <dbReference type="ARBA" id="ARBA00022827"/>
    </source>
</evidence>
<dbReference type="Pfam" id="PF04030">
    <property type="entry name" value="ALO"/>
    <property type="match status" value="1"/>
</dbReference>
<protein>
    <submittedName>
        <fullName evidence="7">FAD linked oxidase</fullName>
    </submittedName>
</protein>
<gene>
    <name evidence="7" type="ORF">NAEGRDRAFT_80862</name>
</gene>
<dbReference type="Proteomes" id="UP000006671">
    <property type="component" value="Unassembled WGS sequence"/>
</dbReference>
<dbReference type="InParanoid" id="D2VQF0"/>
<dbReference type="GO" id="GO:0003885">
    <property type="term" value="F:D-arabinono-1,4-lactone oxidase activity"/>
    <property type="evidence" value="ECO:0007669"/>
    <property type="project" value="InterPro"/>
</dbReference>
<proteinExistence type="inferred from homology"/>
<evidence type="ECO:0000256" key="1">
    <source>
        <dbReference type="ARBA" id="ARBA00005466"/>
    </source>
</evidence>
<dbReference type="SUPFAM" id="SSF53335">
    <property type="entry name" value="S-adenosyl-L-methionine-dependent methyltransferases"/>
    <property type="match status" value="1"/>
</dbReference>
<dbReference type="InterPro" id="IPR016164">
    <property type="entry name" value="FAD-linked_Oxase-like_C"/>
</dbReference>